<comment type="caution">
    <text evidence="2">The sequence shown here is derived from an EMBL/GenBank/DDBJ whole genome shotgun (WGS) entry which is preliminary data.</text>
</comment>
<protein>
    <submittedName>
        <fullName evidence="2">Uncharacterized protein</fullName>
    </submittedName>
</protein>
<dbReference type="EMBL" id="LGUA01000993">
    <property type="protein sequence ID" value="OAX79514.1"/>
    <property type="molecule type" value="Genomic_DNA"/>
</dbReference>
<evidence type="ECO:0000256" key="1">
    <source>
        <dbReference type="SAM" id="MobiDB-lite"/>
    </source>
</evidence>
<dbReference type="Proteomes" id="UP000091918">
    <property type="component" value="Unassembled WGS sequence"/>
</dbReference>
<reference evidence="2 3" key="1">
    <citation type="submission" date="2015-07" db="EMBL/GenBank/DDBJ databases">
        <title>Emmonsia species relationships and genome sequence.</title>
        <authorList>
            <person name="Cuomo C.A."/>
            <person name="Schwartz I.S."/>
            <person name="Kenyon C."/>
            <person name="de Hoog G.S."/>
            <person name="Govender N.P."/>
            <person name="Botha A."/>
            <person name="Moreno L."/>
            <person name="de Vries M."/>
            <person name="Munoz J.F."/>
            <person name="Stielow J.B."/>
        </authorList>
    </citation>
    <scope>NUCLEOTIDE SEQUENCE [LARGE SCALE GENOMIC DNA]</scope>
    <source>
        <strain evidence="2 3">CBS 136260</strain>
    </source>
</reference>
<keyword evidence="3" id="KW-1185">Reference proteome</keyword>
<accession>A0A1B7NRV1</accession>
<name>A0A1B7NRV1_9EURO</name>
<sequence length="91" mass="10008">MPATPRSAMNSQYMRITLARVSGVDSVGNKCPVDIGTIPVARLMGRNCKGDNGEHTVKKPRCISAWPYQSFSGSHTPSCSFGRVEDRHDRE</sequence>
<organism evidence="2 3">
    <name type="scientific">Emergomyces africanus</name>
    <dbReference type="NCBI Taxonomy" id="1955775"/>
    <lineage>
        <taxon>Eukaryota</taxon>
        <taxon>Fungi</taxon>
        <taxon>Dikarya</taxon>
        <taxon>Ascomycota</taxon>
        <taxon>Pezizomycotina</taxon>
        <taxon>Eurotiomycetes</taxon>
        <taxon>Eurotiomycetidae</taxon>
        <taxon>Onygenales</taxon>
        <taxon>Ajellomycetaceae</taxon>
        <taxon>Emergomyces</taxon>
    </lineage>
</organism>
<evidence type="ECO:0000313" key="3">
    <source>
        <dbReference type="Proteomes" id="UP000091918"/>
    </source>
</evidence>
<proteinExistence type="predicted"/>
<feature type="region of interest" description="Disordered" evidence="1">
    <location>
        <begin position="71"/>
        <end position="91"/>
    </location>
</feature>
<gene>
    <name evidence="2" type="ORF">ACJ72_06169</name>
</gene>
<evidence type="ECO:0000313" key="2">
    <source>
        <dbReference type="EMBL" id="OAX79514.1"/>
    </source>
</evidence>
<dbReference type="AlphaFoldDB" id="A0A1B7NRV1"/>